<dbReference type="EMBL" id="HBUE01040295">
    <property type="protein sequence ID" value="CAG6460423.1"/>
    <property type="molecule type" value="Transcribed_RNA"/>
</dbReference>
<dbReference type="AlphaFoldDB" id="A0A8D8F7N9"/>
<reference evidence="2" key="1">
    <citation type="submission" date="2021-05" db="EMBL/GenBank/DDBJ databases">
        <authorList>
            <person name="Alioto T."/>
            <person name="Alioto T."/>
            <person name="Gomez Garrido J."/>
        </authorList>
    </citation>
    <scope>NUCLEOTIDE SEQUENCE</scope>
</reference>
<evidence type="ECO:0000313" key="2">
    <source>
        <dbReference type="EMBL" id="CAG6460423.1"/>
    </source>
</evidence>
<proteinExistence type="predicted"/>
<feature type="region of interest" description="Disordered" evidence="1">
    <location>
        <begin position="60"/>
        <end position="110"/>
    </location>
</feature>
<evidence type="ECO:0000256" key="1">
    <source>
        <dbReference type="SAM" id="MobiDB-lite"/>
    </source>
</evidence>
<accession>A0A8D8F7N9</accession>
<feature type="region of interest" description="Disordered" evidence="1">
    <location>
        <begin position="1"/>
        <end position="24"/>
    </location>
</feature>
<sequence>MTTSGRGCRNGTGKGTAIRTGTTGTVGIKAVVTIVEMTDEIGDHGAGARKVPWIRWIPPRTRISRGEPGPVGWKWRPPIRRRRTSRRRRRKSGSRRVRRRTTTVATSTRC</sequence>
<name>A0A8D8F7N9_CULPI</name>
<protein>
    <submittedName>
        <fullName evidence="2">(northern house mosquito) hypothetical protein</fullName>
    </submittedName>
</protein>
<feature type="compositionally biased region" description="Basic residues" evidence="1">
    <location>
        <begin position="77"/>
        <end position="101"/>
    </location>
</feature>
<organism evidence="2">
    <name type="scientific">Culex pipiens</name>
    <name type="common">House mosquito</name>
    <dbReference type="NCBI Taxonomy" id="7175"/>
    <lineage>
        <taxon>Eukaryota</taxon>
        <taxon>Metazoa</taxon>
        <taxon>Ecdysozoa</taxon>
        <taxon>Arthropoda</taxon>
        <taxon>Hexapoda</taxon>
        <taxon>Insecta</taxon>
        <taxon>Pterygota</taxon>
        <taxon>Neoptera</taxon>
        <taxon>Endopterygota</taxon>
        <taxon>Diptera</taxon>
        <taxon>Nematocera</taxon>
        <taxon>Culicoidea</taxon>
        <taxon>Culicidae</taxon>
        <taxon>Culicinae</taxon>
        <taxon>Culicini</taxon>
        <taxon>Culex</taxon>
        <taxon>Culex</taxon>
    </lineage>
</organism>